<dbReference type="PROSITE" id="PS51996">
    <property type="entry name" value="TR_MART"/>
    <property type="match status" value="1"/>
</dbReference>
<keyword evidence="3 6" id="KW-0808">Transferase</keyword>
<dbReference type="InterPro" id="IPR000768">
    <property type="entry name" value="ART"/>
</dbReference>
<sequence length="365" mass="43500">MKAIWYWNDSINPFDTKKESWTEYKNLQNEMIEHAYQQNKSQINLGEYTIYFKDLIQYNNQNNYKQRPIKRVLIFKAQNSDRDDRFSFHTNKPQTFGVLSFDSYGEFVTVLRKEEFESFEKLEFNSQLIEKAGQVILQLGNILSIERNDKKYQVEATYLANLLFQKQNSSKEQIAKTTINIYTKESFLYKEINRALREADKSRACVSIFAKLMNYSLKHFIDKINYQPYSGLLYRGVNLTDDQKKEYLLTFKGKHPLQIKHGNISSCYFIWQGYTSASKDRAFVDKNDYNTLFIINVQQPNHNLVEIEDLSEYPDEKEVLSLPGIRYKIADIKKNKKNNKLIIYLDQMEQYQHFYPIDQKQLLNY</sequence>
<dbReference type="OrthoDB" id="423533at2759"/>
<keyword evidence="4" id="KW-0548">Nucleotidyltransferase</keyword>
<protein>
    <recommendedName>
        <fullName evidence="6">NAD(P)(+)--arginine ADP-ribosyltransferase</fullName>
        <ecNumber evidence="6">2.4.2.31</ecNumber>
    </recommendedName>
    <alternativeName>
        <fullName evidence="6">Mono(ADP-ribosyl)transferase</fullName>
    </alternativeName>
</protein>
<keyword evidence="6" id="KW-0520">NAD</keyword>
<keyword evidence="2 6" id="KW-0328">Glycosyltransferase</keyword>
<dbReference type="Pfam" id="PF02825">
    <property type="entry name" value="WWE"/>
    <property type="match status" value="1"/>
</dbReference>
<comment type="catalytic activity">
    <reaction evidence="5 6">
        <text>L-arginyl-[protein] + NAD(+) = N(omega)-(ADP-D-ribosyl)-L-arginyl-[protein] + nicotinamide + H(+)</text>
        <dbReference type="Rhea" id="RHEA:19149"/>
        <dbReference type="Rhea" id="RHEA-COMP:10532"/>
        <dbReference type="Rhea" id="RHEA-COMP:15087"/>
        <dbReference type="ChEBI" id="CHEBI:15378"/>
        <dbReference type="ChEBI" id="CHEBI:17154"/>
        <dbReference type="ChEBI" id="CHEBI:29965"/>
        <dbReference type="ChEBI" id="CHEBI:57540"/>
        <dbReference type="ChEBI" id="CHEBI:142554"/>
        <dbReference type="EC" id="2.4.2.31"/>
    </reaction>
</comment>
<dbReference type="GO" id="GO:0106274">
    <property type="term" value="F:NAD+-protein-arginine ADP-ribosyltransferase activity"/>
    <property type="evidence" value="ECO:0007669"/>
    <property type="project" value="UniProtKB-EC"/>
</dbReference>
<evidence type="ECO:0000256" key="4">
    <source>
        <dbReference type="ARBA" id="ARBA00022695"/>
    </source>
</evidence>
<gene>
    <name evidence="8" type="ORF">PSON_ATCC_30995.1.T0260067</name>
</gene>
<name>A0A8S1LYH6_9CILI</name>
<evidence type="ECO:0000256" key="5">
    <source>
        <dbReference type="ARBA" id="ARBA00047597"/>
    </source>
</evidence>
<feature type="domain" description="WWE" evidence="7">
    <location>
        <begin position="1"/>
        <end position="71"/>
    </location>
</feature>
<dbReference type="GO" id="GO:0008270">
    <property type="term" value="F:zinc ion binding"/>
    <property type="evidence" value="ECO:0007669"/>
    <property type="project" value="InterPro"/>
</dbReference>
<dbReference type="Pfam" id="PF01129">
    <property type="entry name" value="ART"/>
    <property type="match status" value="1"/>
</dbReference>
<evidence type="ECO:0000313" key="8">
    <source>
        <dbReference type="EMBL" id="CAD8069876.1"/>
    </source>
</evidence>
<evidence type="ECO:0000313" key="9">
    <source>
        <dbReference type="Proteomes" id="UP000692954"/>
    </source>
</evidence>
<evidence type="ECO:0000256" key="1">
    <source>
        <dbReference type="ARBA" id="ARBA00009558"/>
    </source>
</evidence>
<dbReference type="InterPro" id="IPR018123">
    <property type="entry name" value="WWE-dom_subgr"/>
</dbReference>
<dbReference type="EC" id="2.4.2.31" evidence="6"/>
<dbReference type="Proteomes" id="UP000692954">
    <property type="component" value="Unassembled WGS sequence"/>
</dbReference>
<dbReference type="GO" id="GO:0016779">
    <property type="term" value="F:nucleotidyltransferase activity"/>
    <property type="evidence" value="ECO:0007669"/>
    <property type="project" value="UniProtKB-KW"/>
</dbReference>
<dbReference type="SMART" id="SM00678">
    <property type="entry name" value="WWE"/>
    <property type="match status" value="1"/>
</dbReference>
<evidence type="ECO:0000256" key="6">
    <source>
        <dbReference type="RuleBase" id="RU361228"/>
    </source>
</evidence>
<comment type="caution">
    <text evidence="8">The sequence shown here is derived from an EMBL/GenBank/DDBJ whole genome shotgun (WGS) entry which is preliminary data.</text>
</comment>
<dbReference type="AlphaFoldDB" id="A0A8S1LYH6"/>
<dbReference type="InterPro" id="IPR004170">
    <property type="entry name" value="WWE_dom"/>
</dbReference>
<evidence type="ECO:0000259" key="7">
    <source>
        <dbReference type="PROSITE" id="PS50918"/>
    </source>
</evidence>
<organism evidence="8 9">
    <name type="scientific">Paramecium sonneborni</name>
    <dbReference type="NCBI Taxonomy" id="65129"/>
    <lineage>
        <taxon>Eukaryota</taxon>
        <taxon>Sar</taxon>
        <taxon>Alveolata</taxon>
        <taxon>Ciliophora</taxon>
        <taxon>Intramacronucleata</taxon>
        <taxon>Oligohymenophorea</taxon>
        <taxon>Peniculida</taxon>
        <taxon>Parameciidae</taxon>
        <taxon>Paramecium</taxon>
    </lineage>
</organism>
<evidence type="ECO:0000256" key="3">
    <source>
        <dbReference type="ARBA" id="ARBA00022679"/>
    </source>
</evidence>
<comment type="similarity">
    <text evidence="1 6">Belongs to the Arg-specific ADP-ribosyltransferase family.</text>
</comment>
<keyword evidence="6" id="KW-0521">NADP</keyword>
<dbReference type="EMBL" id="CAJJDN010000026">
    <property type="protein sequence ID" value="CAD8069876.1"/>
    <property type="molecule type" value="Genomic_DNA"/>
</dbReference>
<keyword evidence="9" id="KW-1185">Reference proteome</keyword>
<proteinExistence type="inferred from homology"/>
<evidence type="ECO:0000256" key="2">
    <source>
        <dbReference type="ARBA" id="ARBA00022676"/>
    </source>
</evidence>
<dbReference type="PROSITE" id="PS50918">
    <property type="entry name" value="WWE"/>
    <property type="match status" value="1"/>
</dbReference>
<accession>A0A8S1LYH6</accession>
<reference evidence="8" key="1">
    <citation type="submission" date="2021-01" db="EMBL/GenBank/DDBJ databases">
        <authorList>
            <consortium name="Genoscope - CEA"/>
            <person name="William W."/>
        </authorList>
    </citation>
    <scope>NUCLEOTIDE SEQUENCE</scope>
</reference>